<dbReference type="InterPro" id="IPR008254">
    <property type="entry name" value="Flavodoxin/NO_synth"/>
</dbReference>
<dbReference type="SMART" id="SM00849">
    <property type="entry name" value="Lactamase_B"/>
    <property type="match status" value="1"/>
</dbReference>
<dbReference type="PROSITE" id="PS50902">
    <property type="entry name" value="FLAVODOXIN_LIKE"/>
    <property type="match status" value="1"/>
</dbReference>
<dbReference type="EMBL" id="VJVV01000016">
    <property type="protein sequence ID" value="TRO78559.1"/>
    <property type="molecule type" value="Genomic_DNA"/>
</dbReference>
<dbReference type="Gene3D" id="3.40.50.360">
    <property type="match status" value="1"/>
</dbReference>
<keyword evidence="4" id="KW-1185">Reference proteome</keyword>
<dbReference type="RefSeq" id="WP_092054771.1">
    <property type="nucleotide sequence ID" value="NZ_FOJJ01000008.1"/>
</dbReference>
<evidence type="ECO:0000313" key="3">
    <source>
        <dbReference type="EMBL" id="TRO78559.1"/>
    </source>
</evidence>
<sequence length="398" mass="43595">MNEIIQIAPEVYWLGAKHPQLQVFDELFPTSNGSTYNAYLIKGKDKTALIDTVKGPFTEVYLDRVAALVPLDKIDLLVVNHTEPDHSGALGELLKRNPNIEIYCSKAAENFLKQIHDVPMKTHAVNEGQEIDLGGKTLRFLLAPYLHWPDTIFTLLPEEKILFSCDAFGAHFCPEKLFDDESPDFSADFISYFDVIMRPFKDKIREALAKVENLELRMICPSHGPLLRRDPKAVIAAYKTLAAAPPEDGKKHALILTHSPHGNTRNMGAAVRRGLESRGVAVAEIAMYGADAGKIRDALECADALVVATPTINRDAPPPVWHALALISTVTPKGRIGAVLGSYGWSGEAVKLVEERLVGLKYTLAAPGLHYRFTPGAEDIAACVKMGEQVAAALLGEK</sequence>
<dbReference type="PANTHER" id="PTHR43717">
    <property type="entry name" value="ANAEROBIC NITRIC OXIDE REDUCTASE FLAVORUBREDOXIN"/>
    <property type="match status" value="1"/>
</dbReference>
<dbReference type="PIRSF" id="PIRSF005243">
    <property type="entry name" value="ROO"/>
    <property type="match status" value="1"/>
</dbReference>
<feature type="domain" description="Flavodoxin-like" evidence="2">
    <location>
        <begin position="253"/>
        <end position="391"/>
    </location>
</feature>
<gene>
    <name evidence="3" type="ORF">FL622_15675</name>
</gene>
<dbReference type="GO" id="GO:0046872">
    <property type="term" value="F:metal ion binding"/>
    <property type="evidence" value="ECO:0007669"/>
    <property type="project" value="InterPro"/>
</dbReference>
<comment type="similarity">
    <text evidence="1">In the N-terminal section; belongs to the zinc metallo-hydrolase group 3 family.</text>
</comment>
<dbReference type="AlphaFoldDB" id="A0A550J5S0"/>
<dbReference type="SUPFAM" id="SSF52218">
    <property type="entry name" value="Flavoproteins"/>
    <property type="match status" value="1"/>
</dbReference>
<evidence type="ECO:0000256" key="1">
    <source>
        <dbReference type="ARBA" id="ARBA00007121"/>
    </source>
</evidence>
<dbReference type="Pfam" id="PF00258">
    <property type="entry name" value="Flavodoxin_1"/>
    <property type="match status" value="1"/>
</dbReference>
<dbReference type="Gene3D" id="3.60.15.10">
    <property type="entry name" value="Ribonuclease Z/Hydroxyacylglutathione hydrolase-like"/>
    <property type="match status" value="1"/>
</dbReference>
<dbReference type="PANTHER" id="PTHR43717:SF1">
    <property type="entry name" value="ANAEROBIC NITRIC OXIDE REDUCTASE FLAVORUBREDOXIN"/>
    <property type="match status" value="1"/>
</dbReference>
<organism evidence="3 4">
    <name type="scientific">Trichloromonas acetexigens</name>
    <dbReference type="NCBI Taxonomy" id="38815"/>
    <lineage>
        <taxon>Bacteria</taxon>
        <taxon>Pseudomonadati</taxon>
        <taxon>Thermodesulfobacteriota</taxon>
        <taxon>Desulfuromonadia</taxon>
        <taxon>Desulfuromonadales</taxon>
        <taxon>Trichloromonadaceae</taxon>
        <taxon>Trichloromonas</taxon>
    </lineage>
</organism>
<dbReference type="SUPFAM" id="SSF56281">
    <property type="entry name" value="Metallo-hydrolase/oxidoreductase"/>
    <property type="match status" value="1"/>
</dbReference>
<dbReference type="GO" id="GO:0016491">
    <property type="term" value="F:oxidoreductase activity"/>
    <property type="evidence" value="ECO:0007669"/>
    <property type="project" value="InterPro"/>
</dbReference>
<dbReference type="GO" id="GO:0009055">
    <property type="term" value="F:electron transfer activity"/>
    <property type="evidence" value="ECO:0007669"/>
    <property type="project" value="InterPro"/>
</dbReference>
<dbReference type="Proteomes" id="UP000317155">
    <property type="component" value="Unassembled WGS sequence"/>
</dbReference>
<accession>A0A550J5S0</accession>
<dbReference type="Pfam" id="PF19583">
    <property type="entry name" value="ODP"/>
    <property type="match status" value="1"/>
</dbReference>
<comment type="caution">
    <text evidence="3">The sequence shown here is derived from an EMBL/GenBank/DDBJ whole genome shotgun (WGS) entry which is preliminary data.</text>
</comment>
<dbReference type="CDD" id="cd07709">
    <property type="entry name" value="flavodiiron_proteins_MBL-fold"/>
    <property type="match status" value="1"/>
</dbReference>
<evidence type="ECO:0000259" key="2">
    <source>
        <dbReference type="PROSITE" id="PS50902"/>
    </source>
</evidence>
<evidence type="ECO:0000313" key="4">
    <source>
        <dbReference type="Proteomes" id="UP000317155"/>
    </source>
</evidence>
<dbReference type="GO" id="GO:0010181">
    <property type="term" value="F:FMN binding"/>
    <property type="evidence" value="ECO:0007669"/>
    <property type="project" value="InterPro"/>
</dbReference>
<reference evidence="3 4" key="1">
    <citation type="submission" date="2019-07" db="EMBL/GenBank/DDBJ databases">
        <title>Insights of Desulfuromonas acetexigens electromicrobiology.</title>
        <authorList>
            <person name="Katuri K."/>
            <person name="Sapireddy V."/>
            <person name="Shaw D.R."/>
            <person name="Saikaly P."/>
        </authorList>
    </citation>
    <scope>NUCLEOTIDE SEQUENCE [LARGE SCALE GENOMIC DNA]</scope>
    <source>
        <strain evidence="3 4">2873</strain>
    </source>
</reference>
<dbReference type="InterPro" id="IPR045761">
    <property type="entry name" value="ODP_dom"/>
</dbReference>
<dbReference type="InterPro" id="IPR001279">
    <property type="entry name" value="Metallo-B-lactamas"/>
</dbReference>
<dbReference type="InterPro" id="IPR029039">
    <property type="entry name" value="Flavoprotein-like_sf"/>
</dbReference>
<proteinExistence type="inferred from homology"/>
<dbReference type="InterPro" id="IPR016440">
    <property type="entry name" value="Rubredoxin-O_OxRdtase"/>
</dbReference>
<protein>
    <submittedName>
        <fullName evidence="3">FprA family A-type flavoprotein</fullName>
    </submittedName>
</protein>
<dbReference type="InterPro" id="IPR036866">
    <property type="entry name" value="RibonucZ/Hydroxyglut_hydro"/>
</dbReference>
<dbReference type="OrthoDB" id="9800607at2"/>
<name>A0A550J5S0_9BACT</name>